<organism evidence="1 2">
    <name type="scientific">Entomophthora muscae</name>
    <dbReference type="NCBI Taxonomy" id="34485"/>
    <lineage>
        <taxon>Eukaryota</taxon>
        <taxon>Fungi</taxon>
        <taxon>Fungi incertae sedis</taxon>
        <taxon>Zoopagomycota</taxon>
        <taxon>Entomophthoromycotina</taxon>
        <taxon>Entomophthoromycetes</taxon>
        <taxon>Entomophthorales</taxon>
        <taxon>Entomophthoraceae</taxon>
        <taxon>Entomophthora</taxon>
    </lineage>
</organism>
<protein>
    <submittedName>
        <fullName evidence="1">Uncharacterized protein</fullName>
    </submittedName>
</protein>
<evidence type="ECO:0000313" key="1">
    <source>
        <dbReference type="EMBL" id="KAJ9066886.1"/>
    </source>
</evidence>
<name>A0ACC2SX14_9FUNG</name>
<dbReference type="Proteomes" id="UP001165960">
    <property type="component" value="Unassembled WGS sequence"/>
</dbReference>
<evidence type="ECO:0000313" key="2">
    <source>
        <dbReference type="Proteomes" id="UP001165960"/>
    </source>
</evidence>
<dbReference type="EMBL" id="QTSX02004274">
    <property type="protein sequence ID" value="KAJ9066886.1"/>
    <property type="molecule type" value="Genomic_DNA"/>
</dbReference>
<reference evidence="1" key="1">
    <citation type="submission" date="2022-04" db="EMBL/GenBank/DDBJ databases">
        <title>Genome of the entomopathogenic fungus Entomophthora muscae.</title>
        <authorList>
            <person name="Elya C."/>
            <person name="Lovett B.R."/>
            <person name="Lee E."/>
            <person name="Macias A.M."/>
            <person name="Hajek A.E."/>
            <person name="De Bivort B.L."/>
            <person name="Kasson M.T."/>
            <person name="De Fine Licht H.H."/>
            <person name="Stajich J.E."/>
        </authorList>
    </citation>
    <scope>NUCLEOTIDE SEQUENCE</scope>
    <source>
        <strain evidence="1">Berkeley</strain>
    </source>
</reference>
<feature type="non-terminal residue" evidence="1">
    <location>
        <position position="1"/>
    </location>
</feature>
<keyword evidence="2" id="KW-1185">Reference proteome</keyword>
<comment type="caution">
    <text evidence="1">The sequence shown here is derived from an EMBL/GenBank/DDBJ whole genome shotgun (WGS) entry which is preliminary data.</text>
</comment>
<accession>A0ACC2SX14</accession>
<sequence length="85" mass="9958">SDRNQSRPSGPWQKSQDITQAGHETVSMYLSRMEEFLDFVDVEHNQDLVEDSFFTGMWPGLRTQASMLRHEKLSWSKLVQKVIQM</sequence>
<gene>
    <name evidence="1" type="ORF">DSO57_1005266</name>
</gene>
<proteinExistence type="predicted"/>